<dbReference type="Proteomes" id="UP000460298">
    <property type="component" value="Unassembled WGS sequence"/>
</dbReference>
<dbReference type="CDD" id="cd02440">
    <property type="entry name" value="AdoMet_MTases"/>
    <property type="match status" value="1"/>
</dbReference>
<dbReference type="PANTHER" id="PTHR43861">
    <property type="entry name" value="TRANS-ACONITATE 2-METHYLTRANSFERASE-RELATED"/>
    <property type="match status" value="1"/>
</dbReference>
<dbReference type="InterPro" id="IPR041698">
    <property type="entry name" value="Methyltransf_25"/>
</dbReference>
<sequence>MGSLGDGIHTEGRFTFGGDVPERFEEHARRSIPLYDEGHELILKISDSFIGENSVVYDLGCSTGRLLYRLAERHAAQGIRCVGVEREEAMIDYARRQNAHAAIEYKAEDVLEVDLGQEKADLIICYYTVQFVRPAVRQDLINRIFQGLRWGGALLLFEKTRGPDARFQDLLTGLYNDFKLDRGYEASEILRKSQSLRGVLEPFSTQGNLDLLARAGFQDCMTILKYICFEGMIAIK</sequence>
<proteinExistence type="predicted"/>
<organism evidence="3 4">
    <name type="scientific">Leptonema illini</name>
    <dbReference type="NCBI Taxonomy" id="183"/>
    <lineage>
        <taxon>Bacteria</taxon>
        <taxon>Pseudomonadati</taxon>
        <taxon>Spirochaetota</taxon>
        <taxon>Spirochaetia</taxon>
        <taxon>Leptospirales</taxon>
        <taxon>Leptospiraceae</taxon>
        <taxon>Leptonema</taxon>
    </lineage>
</organism>
<accession>A0A833H3S6</accession>
<keyword evidence="3" id="KW-0489">Methyltransferase</keyword>
<evidence type="ECO:0000313" key="3">
    <source>
        <dbReference type="EMBL" id="KAB2934232.1"/>
    </source>
</evidence>
<evidence type="ECO:0000256" key="1">
    <source>
        <dbReference type="ARBA" id="ARBA00022679"/>
    </source>
</evidence>
<dbReference type="InterPro" id="IPR029063">
    <property type="entry name" value="SAM-dependent_MTases_sf"/>
</dbReference>
<dbReference type="PANTHER" id="PTHR43861:SF2">
    <property type="entry name" value="CARBOXY-S-ADENOSYL-L-METHIONINE SYNTHASE"/>
    <property type="match status" value="1"/>
</dbReference>
<dbReference type="AlphaFoldDB" id="A0A833H3S6"/>
<evidence type="ECO:0000313" key="4">
    <source>
        <dbReference type="Proteomes" id="UP000460298"/>
    </source>
</evidence>
<dbReference type="Pfam" id="PF13649">
    <property type="entry name" value="Methyltransf_25"/>
    <property type="match status" value="1"/>
</dbReference>
<keyword evidence="1 3" id="KW-0808">Transferase</keyword>
<name>A0A833H3S6_9LEPT</name>
<protein>
    <submittedName>
        <fullName evidence="3">Methyltransferase domain-containing protein</fullName>
    </submittedName>
</protein>
<dbReference type="Gene3D" id="3.40.50.150">
    <property type="entry name" value="Vaccinia Virus protein VP39"/>
    <property type="match status" value="1"/>
</dbReference>
<dbReference type="GO" id="GO:0032259">
    <property type="term" value="P:methylation"/>
    <property type="evidence" value="ECO:0007669"/>
    <property type="project" value="UniProtKB-KW"/>
</dbReference>
<dbReference type="EMBL" id="WBUI01000003">
    <property type="protein sequence ID" value="KAB2934232.1"/>
    <property type="molecule type" value="Genomic_DNA"/>
</dbReference>
<evidence type="ECO:0000259" key="2">
    <source>
        <dbReference type="Pfam" id="PF13649"/>
    </source>
</evidence>
<feature type="domain" description="Methyltransferase" evidence="2">
    <location>
        <begin position="56"/>
        <end position="152"/>
    </location>
</feature>
<reference evidence="3 4" key="1">
    <citation type="submission" date="2019-10" db="EMBL/GenBank/DDBJ databases">
        <title>Extracellular Electron Transfer in a Candidatus Methanoperedens spp. Enrichment Culture.</title>
        <authorList>
            <person name="Berger S."/>
            <person name="Rangel Shaw D."/>
            <person name="Berben T."/>
            <person name="In 'T Zandt M."/>
            <person name="Frank J."/>
            <person name="Reimann J."/>
            <person name="Jetten M.S.M."/>
            <person name="Welte C.U."/>
        </authorList>
    </citation>
    <scope>NUCLEOTIDE SEQUENCE [LARGE SCALE GENOMIC DNA]</scope>
    <source>
        <strain evidence="3">SB12</strain>
    </source>
</reference>
<gene>
    <name evidence="3" type="ORF">F9K24_04195</name>
</gene>
<dbReference type="GO" id="GO:0008168">
    <property type="term" value="F:methyltransferase activity"/>
    <property type="evidence" value="ECO:0007669"/>
    <property type="project" value="UniProtKB-KW"/>
</dbReference>
<dbReference type="SUPFAM" id="SSF53335">
    <property type="entry name" value="S-adenosyl-L-methionine-dependent methyltransferases"/>
    <property type="match status" value="1"/>
</dbReference>
<comment type="caution">
    <text evidence="3">The sequence shown here is derived from an EMBL/GenBank/DDBJ whole genome shotgun (WGS) entry which is preliminary data.</text>
</comment>